<evidence type="ECO:0000313" key="3">
    <source>
        <dbReference type="EMBL" id="GKV46263.1"/>
    </source>
</evidence>
<gene>
    <name evidence="3" type="ORF">SLEP1_g53260</name>
</gene>
<feature type="compositionally biased region" description="Basic and acidic residues" evidence="1">
    <location>
        <begin position="1"/>
        <end position="17"/>
    </location>
</feature>
<evidence type="ECO:0000313" key="4">
    <source>
        <dbReference type="Proteomes" id="UP001054252"/>
    </source>
</evidence>
<proteinExistence type="predicted"/>
<evidence type="ECO:0000256" key="2">
    <source>
        <dbReference type="SAM" id="Phobius"/>
    </source>
</evidence>
<accession>A0AAV5MBP7</accession>
<keyword evidence="4" id="KW-1185">Reference proteome</keyword>
<feature type="region of interest" description="Disordered" evidence="1">
    <location>
        <begin position="1"/>
        <end position="44"/>
    </location>
</feature>
<sequence length="116" mass="13221">MAEGGKEKRTGADEAGNRRRPGRPPGPPLSEEEEKKKREEKNRKIERMKTYDVSMFVWNMWLVFGYGAGLSGISILTPPWSFELLPVSSSYGFQVFLVFLSHFTDVDWHYGAVIPP</sequence>
<evidence type="ECO:0000256" key="1">
    <source>
        <dbReference type="SAM" id="MobiDB-lite"/>
    </source>
</evidence>
<feature type="transmembrane region" description="Helical" evidence="2">
    <location>
        <begin position="53"/>
        <end position="76"/>
    </location>
</feature>
<dbReference type="Proteomes" id="UP001054252">
    <property type="component" value="Unassembled WGS sequence"/>
</dbReference>
<protein>
    <submittedName>
        <fullName evidence="3">Uncharacterized protein</fullName>
    </submittedName>
</protein>
<keyword evidence="2" id="KW-0472">Membrane</keyword>
<keyword evidence="2" id="KW-1133">Transmembrane helix</keyword>
<reference evidence="3 4" key="1">
    <citation type="journal article" date="2021" name="Commun. Biol.">
        <title>The genome of Shorea leprosula (Dipterocarpaceae) highlights the ecological relevance of drought in aseasonal tropical rainforests.</title>
        <authorList>
            <person name="Ng K.K.S."/>
            <person name="Kobayashi M.J."/>
            <person name="Fawcett J.A."/>
            <person name="Hatakeyama M."/>
            <person name="Paape T."/>
            <person name="Ng C.H."/>
            <person name="Ang C.C."/>
            <person name="Tnah L.H."/>
            <person name="Lee C.T."/>
            <person name="Nishiyama T."/>
            <person name="Sese J."/>
            <person name="O'Brien M.J."/>
            <person name="Copetti D."/>
            <person name="Mohd Noor M.I."/>
            <person name="Ong R.C."/>
            <person name="Putra M."/>
            <person name="Sireger I.Z."/>
            <person name="Indrioko S."/>
            <person name="Kosugi Y."/>
            <person name="Izuno A."/>
            <person name="Isagi Y."/>
            <person name="Lee S.L."/>
            <person name="Shimizu K.K."/>
        </authorList>
    </citation>
    <scope>NUCLEOTIDE SEQUENCE [LARGE SCALE GENOMIC DNA]</scope>
    <source>
        <strain evidence="3">214</strain>
    </source>
</reference>
<feature type="compositionally biased region" description="Basic and acidic residues" evidence="1">
    <location>
        <begin position="33"/>
        <end position="44"/>
    </location>
</feature>
<keyword evidence="2" id="KW-0812">Transmembrane</keyword>
<dbReference type="EMBL" id="BPVZ01000205">
    <property type="protein sequence ID" value="GKV46263.1"/>
    <property type="molecule type" value="Genomic_DNA"/>
</dbReference>
<organism evidence="3 4">
    <name type="scientific">Rubroshorea leprosula</name>
    <dbReference type="NCBI Taxonomy" id="152421"/>
    <lineage>
        <taxon>Eukaryota</taxon>
        <taxon>Viridiplantae</taxon>
        <taxon>Streptophyta</taxon>
        <taxon>Embryophyta</taxon>
        <taxon>Tracheophyta</taxon>
        <taxon>Spermatophyta</taxon>
        <taxon>Magnoliopsida</taxon>
        <taxon>eudicotyledons</taxon>
        <taxon>Gunneridae</taxon>
        <taxon>Pentapetalae</taxon>
        <taxon>rosids</taxon>
        <taxon>malvids</taxon>
        <taxon>Malvales</taxon>
        <taxon>Dipterocarpaceae</taxon>
        <taxon>Rubroshorea</taxon>
    </lineage>
</organism>
<comment type="caution">
    <text evidence="3">The sequence shown here is derived from an EMBL/GenBank/DDBJ whole genome shotgun (WGS) entry which is preliminary data.</text>
</comment>
<dbReference type="AlphaFoldDB" id="A0AAV5MBP7"/>
<name>A0AAV5MBP7_9ROSI</name>